<dbReference type="PRINTS" id="PR00368">
    <property type="entry name" value="FADPNR"/>
</dbReference>
<dbReference type="Pfam" id="PF00724">
    <property type="entry name" value="Oxidored_FMN"/>
    <property type="match status" value="1"/>
</dbReference>
<dbReference type="PANTHER" id="PTHR42917">
    <property type="entry name" value="2,4-DIENOYL-COA REDUCTASE"/>
    <property type="match status" value="1"/>
</dbReference>
<dbReference type="InterPro" id="IPR013785">
    <property type="entry name" value="Aldolase_TIM"/>
</dbReference>
<dbReference type="SUPFAM" id="SSF51395">
    <property type="entry name" value="FMN-linked oxidoreductases"/>
    <property type="match status" value="1"/>
</dbReference>
<dbReference type="InterPro" id="IPR023753">
    <property type="entry name" value="FAD/NAD-binding_dom"/>
</dbReference>
<dbReference type="CDD" id="cd02930">
    <property type="entry name" value="DCR_FMN"/>
    <property type="match status" value="1"/>
</dbReference>
<evidence type="ECO:0000313" key="13">
    <source>
        <dbReference type="Proteomes" id="UP001645039"/>
    </source>
</evidence>
<reference evidence="12 13" key="1">
    <citation type="submission" date="2020-07" db="EMBL/GenBank/DDBJ databases">
        <title>Halophilic bacteria isolated from french cheeses.</title>
        <authorList>
            <person name="Kothe C.I."/>
            <person name="Farah-Kraiem B."/>
            <person name="Renault P."/>
            <person name="Dridi B."/>
        </authorList>
    </citation>
    <scope>NUCLEOTIDE SEQUENCE [LARGE SCALE GENOMIC DNA]</scope>
    <source>
        <strain evidence="12 13">FME1</strain>
    </source>
</reference>
<dbReference type="RefSeq" id="WP_096278938.1">
    <property type="nucleotide sequence ID" value="NZ_CBCSBM010000005.1"/>
</dbReference>
<evidence type="ECO:0000313" key="12">
    <source>
        <dbReference type="EMBL" id="MBE0401190.1"/>
    </source>
</evidence>
<keyword evidence="7" id="KW-0560">Oxidoreductase</keyword>
<keyword evidence="13" id="KW-1185">Reference proteome</keyword>
<dbReference type="SUPFAM" id="SSF51905">
    <property type="entry name" value="FAD/NAD(P)-binding domain"/>
    <property type="match status" value="1"/>
</dbReference>
<dbReference type="Gene3D" id="3.50.50.60">
    <property type="entry name" value="FAD/NAD(P)-binding domain"/>
    <property type="match status" value="1"/>
</dbReference>
<organism evidence="12 13">
    <name type="scientific">Halomonas casei</name>
    <dbReference type="NCBI Taxonomy" id="2742613"/>
    <lineage>
        <taxon>Bacteria</taxon>
        <taxon>Pseudomonadati</taxon>
        <taxon>Pseudomonadota</taxon>
        <taxon>Gammaproteobacteria</taxon>
        <taxon>Oceanospirillales</taxon>
        <taxon>Halomonadaceae</taxon>
        <taxon>Halomonas</taxon>
    </lineage>
</organism>
<evidence type="ECO:0000256" key="1">
    <source>
        <dbReference type="ARBA" id="ARBA00001917"/>
    </source>
</evidence>
<gene>
    <name evidence="12" type="ORF">EI168_13910</name>
</gene>
<evidence type="ECO:0000256" key="9">
    <source>
        <dbReference type="ARBA" id="ARBA00023014"/>
    </source>
</evidence>
<sequence length="673" mass="72839">MSREPAYPHLFRPLTIGHLTLPNRVLMGSMHTNLEEAPDGFSRLAAFYAERAREGVSLIVTGGIAPNAEGAVFQGAHALTDDAQLSEHRQVVDAVHAEGGHLCMQILHAGRYAYSPDLVAPSAIQAPINPFMPRALSSEDVEQQIADYVRCAQLAQRAGYDGVEVMGSEGYLINQFICQRTNQRDDEWGGPFENRMRFAVEIVRRVRAAVGKRFVIIFRLSMIDLVEDGSTWEEIVTLGQAIEAAGADVINTGIGWHEARVPTIVTSVPRAAFTEVTRRIKSALTIPLITTNRINMPDVAEQVLAQGHADMVSMARPFLADAAWVSKAQAGQAEQINTCIACNQACLDHTFAGKLTSCLVNPRACHETELIITPAQAPKHIAVVGGGPAGLATAVTAASRGHHVVLFERRSELGGQFNYARKIPGKEEFNETLRYYRGMLTKYAVEVRLNTTATAQSLAGFDEVVLATGVQPRELSLPGYDHASVLSYAEAIESPDRVGRRVAVIGAGGIGFDVAELLAHQGHAALDIDAWCDEWGVDLAVGERGGLKVPRPPEVPRDIVMLQRKRSKPGKYLGKTTGWVHRASLKQRGVKILTGCEYLNIDDAGLHIRRDGVNQLLAVDSVVVCAGQESVRDLLTPLEQAGVAVHIIGGADEASELDAKRAIEQGTRLAALL</sequence>
<name>A0ABR9F416_9GAMM</name>
<evidence type="ECO:0000259" key="10">
    <source>
        <dbReference type="Pfam" id="PF00724"/>
    </source>
</evidence>
<comment type="caution">
    <text evidence="12">The sequence shown here is derived from an EMBL/GenBank/DDBJ whole genome shotgun (WGS) entry which is preliminary data.</text>
</comment>
<keyword evidence="8" id="KW-0408">Iron</keyword>
<evidence type="ECO:0000259" key="11">
    <source>
        <dbReference type="Pfam" id="PF07992"/>
    </source>
</evidence>
<dbReference type="InterPro" id="IPR001155">
    <property type="entry name" value="OxRdtase_FMN_N"/>
</dbReference>
<comment type="cofactor">
    <cofactor evidence="2">
        <name>[4Fe-4S] cluster</name>
        <dbReference type="ChEBI" id="CHEBI:49883"/>
    </cofactor>
</comment>
<dbReference type="Proteomes" id="UP001645039">
    <property type="component" value="Unassembled WGS sequence"/>
</dbReference>
<evidence type="ECO:0000256" key="3">
    <source>
        <dbReference type="ARBA" id="ARBA00011048"/>
    </source>
</evidence>
<keyword evidence="6" id="KW-0479">Metal-binding</keyword>
<evidence type="ECO:0000256" key="6">
    <source>
        <dbReference type="ARBA" id="ARBA00022723"/>
    </source>
</evidence>
<keyword evidence="5" id="KW-0288">FMN</keyword>
<comment type="similarity">
    <text evidence="3">In the N-terminal section; belongs to the NADH:flavin oxidoreductase/NADH oxidase family.</text>
</comment>
<comment type="cofactor">
    <cofactor evidence="1">
        <name>FMN</name>
        <dbReference type="ChEBI" id="CHEBI:58210"/>
    </cofactor>
</comment>
<dbReference type="InterPro" id="IPR036188">
    <property type="entry name" value="FAD/NAD-bd_sf"/>
</dbReference>
<evidence type="ECO:0000256" key="8">
    <source>
        <dbReference type="ARBA" id="ARBA00023004"/>
    </source>
</evidence>
<dbReference type="SUPFAM" id="SSF51971">
    <property type="entry name" value="Nucleotide-binding domain"/>
    <property type="match status" value="1"/>
</dbReference>
<evidence type="ECO:0000256" key="7">
    <source>
        <dbReference type="ARBA" id="ARBA00023002"/>
    </source>
</evidence>
<dbReference type="Gene3D" id="3.40.50.720">
    <property type="entry name" value="NAD(P)-binding Rossmann-like Domain"/>
    <property type="match status" value="1"/>
</dbReference>
<keyword evidence="4" id="KW-0285">Flavoprotein</keyword>
<protein>
    <submittedName>
        <fullName evidence="12">NADPH-dependent 2,4-dienoyl-CoA reductase</fullName>
    </submittedName>
</protein>
<feature type="domain" description="FAD/NAD(P)-binding" evidence="11">
    <location>
        <begin position="380"/>
        <end position="645"/>
    </location>
</feature>
<dbReference type="EMBL" id="RRZD01000013">
    <property type="protein sequence ID" value="MBE0401190.1"/>
    <property type="molecule type" value="Genomic_DNA"/>
</dbReference>
<accession>A0ABR9F416</accession>
<keyword evidence="9" id="KW-0411">Iron-sulfur</keyword>
<dbReference type="Gene3D" id="3.20.20.70">
    <property type="entry name" value="Aldolase class I"/>
    <property type="match status" value="1"/>
</dbReference>
<dbReference type="Pfam" id="PF07992">
    <property type="entry name" value="Pyr_redox_2"/>
    <property type="match status" value="1"/>
</dbReference>
<evidence type="ECO:0000256" key="2">
    <source>
        <dbReference type="ARBA" id="ARBA00001966"/>
    </source>
</evidence>
<evidence type="ECO:0000256" key="5">
    <source>
        <dbReference type="ARBA" id="ARBA00022643"/>
    </source>
</evidence>
<dbReference type="InterPro" id="IPR051793">
    <property type="entry name" value="NADH:flavin_oxidoreductase"/>
</dbReference>
<proteinExistence type="inferred from homology"/>
<feature type="domain" description="NADH:flavin oxidoreductase/NADH oxidase N-terminal" evidence="10">
    <location>
        <begin position="10"/>
        <end position="333"/>
    </location>
</feature>
<evidence type="ECO:0000256" key="4">
    <source>
        <dbReference type="ARBA" id="ARBA00022630"/>
    </source>
</evidence>
<dbReference type="PANTHER" id="PTHR42917:SF2">
    <property type="entry name" value="2,4-DIENOYL-COA REDUCTASE [(2E)-ENOYL-COA-PRODUCING]"/>
    <property type="match status" value="1"/>
</dbReference>